<dbReference type="GO" id="GO:0008270">
    <property type="term" value="F:zinc ion binding"/>
    <property type="evidence" value="ECO:0007669"/>
    <property type="project" value="UniProtKB-KW"/>
</dbReference>
<evidence type="ECO:0000313" key="4">
    <source>
        <dbReference type="EMBL" id="KAL3700768.1"/>
    </source>
</evidence>
<sequence length="494" mass="54694">MASTSNQAALARGGKTYQGPKVVSGAGNVQARSQGQGQIAQLRPAGAPLAQKQPEASPTKNPMDYKAAVSPAKGPGSYSNVSGFPGTQYPGPMIPFNMEYGNAAFADDENYGDHNEEFYQGQTQDVDEADEENPGDPFPQNHPNSPLHDIQESDEEEHDTEAEEEECNDPSFIDRHNAWVNVLDENLQKTRKNPACKEASVDFKIEMSDLLSAVEDIIETTDHEGKVATEVLQLDSRLFAEGIKQLQQNSFIVHTVDLMVNMAYFERWAEVTLHQLLGVKVVSMCQLDPYCFHVVVDSGKAKTHVFANSPLKMGNKMVFPMPWDTRFNTKDLKSRAVPVWLQLYNVHPGLIKFGLNMLRKVGPIIYAAKNTETQWINIVRGGILMDLSKPLPDFIPIMVPEAPGKIMQQRIRYLRFPDACFLCRQRGHFARSCPLNNGREDHPRGGQRTMSPQQHPNSRAEVRPGGKGKPSTPEGEAENSGARNASTVDPTVNA</sequence>
<feature type="region of interest" description="Disordered" evidence="2">
    <location>
        <begin position="432"/>
        <end position="494"/>
    </location>
</feature>
<dbReference type="PANTHER" id="PTHR31286:SF180">
    <property type="entry name" value="OS10G0362600 PROTEIN"/>
    <property type="match status" value="1"/>
</dbReference>
<evidence type="ECO:0000256" key="2">
    <source>
        <dbReference type="SAM" id="MobiDB-lite"/>
    </source>
</evidence>
<feature type="region of interest" description="Disordered" evidence="2">
    <location>
        <begin position="126"/>
        <end position="171"/>
    </location>
</feature>
<dbReference type="PROSITE" id="PS50158">
    <property type="entry name" value="ZF_CCHC"/>
    <property type="match status" value="1"/>
</dbReference>
<dbReference type="InterPro" id="IPR040256">
    <property type="entry name" value="At4g02000-like"/>
</dbReference>
<dbReference type="EMBL" id="JBJQOH010000001">
    <property type="protein sequence ID" value="KAL3700768.1"/>
    <property type="molecule type" value="Genomic_DNA"/>
</dbReference>
<reference evidence="4 5" key="1">
    <citation type="submission" date="2024-09" db="EMBL/GenBank/DDBJ databases">
        <title>Chromosome-scale assembly of Riccia sorocarpa.</title>
        <authorList>
            <person name="Paukszto L."/>
        </authorList>
    </citation>
    <scope>NUCLEOTIDE SEQUENCE [LARGE SCALE GENOMIC DNA]</scope>
    <source>
        <strain evidence="4">LP-2024</strain>
        <tissue evidence="4">Aerial parts of the thallus</tissue>
    </source>
</reference>
<evidence type="ECO:0000313" key="5">
    <source>
        <dbReference type="Proteomes" id="UP001633002"/>
    </source>
</evidence>
<dbReference type="SUPFAM" id="SSF57756">
    <property type="entry name" value="Retrovirus zinc finger-like domains"/>
    <property type="match status" value="1"/>
</dbReference>
<dbReference type="Gene3D" id="4.10.60.10">
    <property type="entry name" value="Zinc finger, CCHC-type"/>
    <property type="match status" value="1"/>
</dbReference>
<gene>
    <name evidence="4" type="ORF">R1sor_018790</name>
</gene>
<keyword evidence="1" id="KW-0479">Metal-binding</keyword>
<keyword evidence="5" id="KW-1185">Reference proteome</keyword>
<keyword evidence="1" id="KW-0863">Zinc-finger</keyword>
<dbReference type="Proteomes" id="UP001633002">
    <property type="component" value="Unassembled WGS sequence"/>
</dbReference>
<dbReference type="PANTHER" id="PTHR31286">
    <property type="entry name" value="GLYCINE-RICH CELL WALL STRUCTURAL PROTEIN 1.8-LIKE"/>
    <property type="match status" value="1"/>
</dbReference>
<feature type="compositionally biased region" description="Polar residues" evidence="2">
    <location>
        <begin position="481"/>
        <end position="494"/>
    </location>
</feature>
<evidence type="ECO:0000259" key="3">
    <source>
        <dbReference type="PROSITE" id="PS50158"/>
    </source>
</evidence>
<accession>A0ABD3IAR6</accession>
<feature type="domain" description="CCHC-type" evidence="3">
    <location>
        <begin position="420"/>
        <end position="434"/>
    </location>
</feature>
<protein>
    <recommendedName>
        <fullName evidence="3">CCHC-type domain-containing protein</fullName>
    </recommendedName>
</protein>
<feature type="region of interest" description="Disordered" evidence="2">
    <location>
        <begin position="1"/>
        <end position="77"/>
    </location>
</feature>
<feature type="compositionally biased region" description="Acidic residues" evidence="2">
    <location>
        <begin position="152"/>
        <end position="168"/>
    </location>
</feature>
<dbReference type="SMART" id="SM00343">
    <property type="entry name" value="ZnF_C2HC"/>
    <property type="match status" value="1"/>
</dbReference>
<feature type="compositionally biased region" description="Polar residues" evidence="2">
    <location>
        <begin position="448"/>
        <end position="457"/>
    </location>
</feature>
<organism evidence="4 5">
    <name type="scientific">Riccia sorocarpa</name>
    <dbReference type="NCBI Taxonomy" id="122646"/>
    <lineage>
        <taxon>Eukaryota</taxon>
        <taxon>Viridiplantae</taxon>
        <taxon>Streptophyta</taxon>
        <taxon>Embryophyta</taxon>
        <taxon>Marchantiophyta</taxon>
        <taxon>Marchantiopsida</taxon>
        <taxon>Marchantiidae</taxon>
        <taxon>Marchantiales</taxon>
        <taxon>Ricciaceae</taxon>
        <taxon>Riccia</taxon>
    </lineage>
</organism>
<dbReference type="InterPro" id="IPR001878">
    <property type="entry name" value="Znf_CCHC"/>
</dbReference>
<feature type="compositionally biased region" description="Polar residues" evidence="2">
    <location>
        <begin position="30"/>
        <end position="39"/>
    </location>
</feature>
<keyword evidence="1" id="KW-0862">Zinc</keyword>
<dbReference type="Pfam" id="PF00098">
    <property type="entry name" value="zf-CCHC"/>
    <property type="match status" value="1"/>
</dbReference>
<proteinExistence type="predicted"/>
<dbReference type="AlphaFoldDB" id="A0ABD3IAR6"/>
<comment type="caution">
    <text evidence="4">The sequence shown here is derived from an EMBL/GenBank/DDBJ whole genome shotgun (WGS) entry which is preliminary data.</text>
</comment>
<name>A0ABD3IAR6_9MARC</name>
<evidence type="ECO:0000256" key="1">
    <source>
        <dbReference type="PROSITE-ProRule" id="PRU00047"/>
    </source>
</evidence>
<dbReference type="InterPro" id="IPR036875">
    <property type="entry name" value="Znf_CCHC_sf"/>
</dbReference>